<dbReference type="InterPro" id="IPR006015">
    <property type="entry name" value="Universal_stress_UspA"/>
</dbReference>
<reference evidence="3 4" key="1">
    <citation type="submission" date="2024-07" db="EMBL/GenBank/DDBJ databases">
        <title>Molecular mechanisms and environmental adaptations of flagellar loss and biofilm growth of Rhodanobacter under environmental stress.</title>
        <authorList>
            <person name="Chen M."/>
        </authorList>
    </citation>
    <scope>NUCLEOTIDE SEQUENCE [LARGE SCALE GENOMIC DNA]</scope>
    <source>
        <strain evidence="3 4">RS22</strain>
    </source>
</reference>
<evidence type="ECO:0000313" key="4">
    <source>
        <dbReference type="Proteomes" id="UP001562159"/>
    </source>
</evidence>
<accession>A0ABV4AV77</accession>
<name>A0ABV4AV77_9GAMM</name>
<evidence type="ECO:0000313" key="3">
    <source>
        <dbReference type="EMBL" id="MEY2184297.1"/>
    </source>
</evidence>
<dbReference type="Proteomes" id="UP001562159">
    <property type="component" value="Unassembled WGS sequence"/>
</dbReference>
<dbReference type="PRINTS" id="PR01438">
    <property type="entry name" value="UNVRSLSTRESS"/>
</dbReference>
<dbReference type="SUPFAM" id="SSF52402">
    <property type="entry name" value="Adenine nucleotide alpha hydrolases-like"/>
    <property type="match status" value="1"/>
</dbReference>
<dbReference type="Gene3D" id="3.40.50.620">
    <property type="entry name" value="HUPs"/>
    <property type="match status" value="1"/>
</dbReference>
<dbReference type="PANTHER" id="PTHR46268">
    <property type="entry name" value="STRESS RESPONSE PROTEIN NHAX"/>
    <property type="match status" value="1"/>
</dbReference>
<protein>
    <submittedName>
        <fullName evidence="3">Universal stress protein</fullName>
    </submittedName>
</protein>
<comment type="similarity">
    <text evidence="1">Belongs to the universal stress protein A family.</text>
</comment>
<dbReference type="PANTHER" id="PTHR46268:SF15">
    <property type="entry name" value="UNIVERSAL STRESS PROTEIN HP_0031"/>
    <property type="match status" value="1"/>
</dbReference>
<evidence type="ECO:0000259" key="2">
    <source>
        <dbReference type="Pfam" id="PF00582"/>
    </source>
</evidence>
<dbReference type="CDD" id="cd00293">
    <property type="entry name" value="USP-like"/>
    <property type="match status" value="1"/>
</dbReference>
<dbReference type="EMBL" id="JBGBPY010000001">
    <property type="protein sequence ID" value="MEY2184297.1"/>
    <property type="molecule type" value="Genomic_DNA"/>
</dbReference>
<proteinExistence type="inferred from homology"/>
<dbReference type="InterPro" id="IPR006016">
    <property type="entry name" value="UspA"/>
</dbReference>
<dbReference type="Pfam" id="PF00582">
    <property type="entry name" value="Usp"/>
    <property type="match status" value="1"/>
</dbReference>
<comment type="caution">
    <text evidence="3">The sequence shown here is derived from an EMBL/GenBank/DDBJ whole genome shotgun (WGS) entry which is preliminary data.</text>
</comment>
<organism evidence="3 4">
    <name type="scientific">Rhodanobacter humi</name>
    <dbReference type="NCBI Taxonomy" id="1888173"/>
    <lineage>
        <taxon>Bacteria</taxon>
        <taxon>Pseudomonadati</taxon>
        <taxon>Pseudomonadota</taxon>
        <taxon>Gammaproteobacteria</taxon>
        <taxon>Lysobacterales</taxon>
        <taxon>Rhodanobacteraceae</taxon>
        <taxon>Rhodanobacter</taxon>
    </lineage>
</organism>
<feature type="domain" description="UspA" evidence="2">
    <location>
        <begin position="1"/>
        <end position="145"/>
    </location>
</feature>
<sequence length="145" mass="15531">MFKNILLPVDDSEPSLHAARLGIALAGQLGAAVHAHHVLAPLAAVAYLSDLIRSAPDDYRREAIDRAQRHIGAVRALAEEAGVPFEGSYEFDHHPSNSIIGAVRQYGCDLIVMGSHGRTGLDRLLIGSETSRVLGCADIPVMVCR</sequence>
<gene>
    <name evidence="3" type="ORF">AB7878_17945</name>
</gene>
<evidence type="ECO:0000256" key="1">
    <source>
        <dbReference type="ARBA" id="ARBA00008791"/>
    </source>
</evidence>
<dbReference type="InterPro" id="IPR014729">
    <property type="entry name" value="Rossmann-like_a/b/a_fold"/>
</dbReference>
<keyword evidence="4" id="KW-1185">Reference proteome</keyword>